<organism evidence="1">
    <name type="scientific">Anguilla anguilla</name>
    <name type="common">European freshwater eel</name>
    <name type="synonym">Muraena anguilla</name>
    <dbReference type="NCBI Taxonomy" id="7936"/>
    <lineage>
        <taxon>Eukaryota</taxon>
        <taxon>Metazoa</taxon>
        <taxon>Chordata</taxon>
        <taxon>Craniata</taxon>
        <taxon>Vertebrata</taxon>
        <taxon>Euteleostomi</taxon>
        <taxon>Actinopterygii</taxon>
        <taxon>Neopterygii</taxon>
        <taxon>Teleostei</taxon>
        <taxon>Anguilliformes</taxon>
        <taxon>Anguillidae</taxon>
        <taxon>Anguilla</taxon>
    </lineage>
</organism>
<evidence type="ECO:0000313" key="1">
    <source>
        <dbReference type="EMBL" id="JAH67246.1"/>
    </source>
</evidence>
<protein>
    <submittedName>
        <fullName evidence="1">Uncharacterized protein</fullName>
    </submittedName>
</protein>
<reference evidence="1" key="1">
    <citation type="submission" date="2014-11" db="EMBL/GenBank/DDBJ databases">
        <authorList>
            <person name="Amaro Gonzalez C."/>
        </authorList>
    </citation>
    <scope>NUCLEOTIDE SEQUENCE</scope>
</reference>
<dbReference type="EMBL" id="GBXM01041331">
    <property type="protein sequence ID" value="JAH67246.1"/>
    <property type="molecule type" value="Transcribed_RNA"/>
</dbReference>
<sequence>MLLGSIQMDCVNAPLFSNTQLTISLAT</sequence>
<accession>A0A0E9UNC3</accession>
<proteinExistence type="predicted"/>
<dbReference type="AlphaFoldDB" id="A0A0E9UNC3"/>
<name>A0A0E9UNC3_ANGAN</name>
<reference evidence="1" key="2">
    <citation type="journal article" date="2015" name="Fish Shellfish Immunol.">
        <title>Early steps in the European eel (Anguilla anguilla)-Vibrio vulnificus interaction in the gills: Role of the RtxA13 toxin.</title>
        <authorList>
            <person name="Callol A."/>
            <person name="Pajuelo D."/>
            <person name="Ebbesson L."/>
            <person name="Teles M."/>
            <person name="MacKenzie S."/>
            <person name="Amaro C."/>
        </authorList>
    </citation>
    <scope>NUCLEOTIDE SEQUENCE</scope>
</reference>